<keyword evidence="4" id="KW-1185">Reference proteome</keyword>
<dbReference type="AlphaFoldDB" id="A0A409WSN5"/>
<organism evidence="3 4">
    <name type="scientific">Gymnopilus dilepis</name>
    <dbReference type="NCBI Taxonomy" id="231916"/>
    <lineage>
        <taxon>Eukaryota</taxon>
        <taxon>Fungi</taxon>
        <taxon>Dikarya</taxon>
        <taxon>Basidiomycota</taxon>
        <taxon>Agaricomycotina</taxon>
        <taxon>Agaricomycetes</taxon>
        <taxon>Agaricomycetidae</taxon>
        <taxon>Agaricales</taxon>
        <taxon>Agaricineae</taxon>
        <taxon>Hymenogastraceae</taxon>
        <taxon>Gymnopilus</taxon>
    </lineage>
</organism>
<dbReference type="OrthoDB" id="2675575at2759"/>
<feature type="region of interest" description="Disordered" evidence="1">
    <location>
        <begin position="85"/>
        <end position="109"/>
    </location>
</feature>
<reference evidence="3 4" key="1">
    <citation type="journal article" date="2018" name="Evol. Lett.">
        <title>Horizontal gene cluster transfer increased hallucinogenic mushroom diversity.</title>
        <authorList>
            <person name="Reynolds H.T."/>
            <person name="Vijayakumar V."/>
            <person name="Gluck-Thaler E."/>
            <person name="Korotkin H.B."/>
            <person name="Matheny P.B."/>
            <person name="Slot J.C."/>
        </authorList>
    </citation>
    <scope>NUCLEOTIDE SEQUENCE [LARGE SCALE GENOMIC DNA]</scope>
    <source>
        <strain evidence="3 4">SRW20</strain>
    </source>
</reference>
<proteinExistence type="predicted"/>
<dbReference type="InParanoid" id="A0A409WSN5"/>
<dbReference type="Proteomes" id="UP000284706">
    <property type="component" value="Unassembled WGS sequence"/>
</dbReference>
<evidence type="ECO:0000259" key="2">
    <source>
        <dbReference type="Pfam" id="PF01693"/>
    </source>
</evidence>
<accession>A0A409WSN5</accession>
<name>A0A409WSN5_9AGAR</name>
<dbReference type="InterPro" id="IPR037056">
    <property type="entry name" value="RNase_H1_N_sf"/>
</dbReference>
<feature type="domain" description="Ribonuclease H1 N-terminal" evidence="2">
    <location>
        <begin position="236"/>
        <end position="280"/>
    </location>
</feature>
<dbReference type="Pfam" id="PF01693">
    <property type="entry name" value="Cauli_VI"/>
    <property type="match status" value="1"/>
</dbReference>
<evidence type="ECO:0000313" key="4">
    <source>
        <dbReference type="Proteomes" id="UP000284706"/>
    </source>
</evidence>
<comment type="caution">
    <text evidence="3">The sequence shown here is derived from an EMBL/GenBank/DDBJ whole genome shotgun (WGS) entry which is preliminary data.</text>
</comment>
<evidence type="ECO:0000256" key="1">
    <source>
        <dbReference type="SAM" id="MobiDB-lite"/>
    </source>
</evidence>
<dbReference type="EMBL" id="NHYE01004856">
    <property type="protein sequence ID" value="PPQ81534.1"/>
    <property type="molecule type" value="Genomic_DNA"/>
</dbReference>
<feature type="compositionally biased region" description="Acidic residues" evidence="1">
    <location>
        <begin position="85"/>
        <end position="98"/>
    </location>
</feature>
<dbReference type="Gene3D" id="3.40.970.10">
    <property type="entry name" value="Ribonuclease H1, N-terminal domain"/>
    <property type="match status" value="1"/>
</dbReference>
<feature type="compositionally biased region" description="Low complexity" evidence="1">
    <location>
        <begin position="26"/>
        <end position="37"/>
    </location>
</feature>
<feature type="region of interest" description="Disordered" evidence="1">
    <location>
        <begin position="16"/>
        <end position="37"/>
    </location>
</feature>
<evidence type="ECO:0000313" key="3">
    <source>
        <dbReference type="EMBL" id="PPQ81534.1"/>
    </source>
</evidence>
<dbReference type="InterPro" id="IPR011320">
    <property type="entry name" value="RNase_H1_N"/>
</dbReference>
<sequence>MPSTPQASSHRMRVVGGVQGGPLRPPVTSVVTTTTTTSRRTATHIEVETLVKTIASFSIPEEHVAATPTNYLGVVDVSDTESECASDNDFDCNDDTPDGSDTPSGPPPSYTAAGAEMVKKYRPTHPSALKVFSGPCFLLAHAQETGLYQKSHELNARVAGLGRRAVWERRASYADGAALYAKLYDAGLLVAEPLEGGQFARNPFDWVPKTVVRYRHPALGYWPPPEDIIPLPGMYKFYLVKKGEEIGVFGSWAEASARIAGLRGKKDAAEWKRYKTFWGAWQAYRRAFYLGQLSATPAIGGPFDNHALDRN</sequence>
<dbReference type="STRING" id="231916.A0A409WSN5"/>
<protein>
    <recommendedName>
        <fullName evidence="2">Ribonuclease H1 N-terminal domain-containing protein</fullName>
    </recommendedName>
</protein>
<gene>
    <name evidence="3" type="ORF">CVT26_011042</name>
</gene>